<comment type="caution">
    <text evidence="1">The sequence shown here is derived from an EMBL/GenBank/DDBJ whole genome shotgun (WGS) entry which is preliminary data.</text>
</comment>
<protein>
    <submittedName>
        <fullName evidence="1">Uncharacterized protein</fullName>
    </submittedName>
</protein>
<organism evidence="1">
    <name type="scientific">marine sediment metagenome</name>
    <dbReference type="NCBI Taxonomy" id="412755"/>
    <lineage>
        <taxon>unclassified sequences</taxon>
        <taxon>metagenomes</taxon>
        <taxon>ecological metagenomes</taxon>
    </lineage>
</organism>
<dbReference type="EMBL" id="BARU01009830">
    <property type="protein sequence ID" value="GAH42171.1"/>
    <property type="molecule type" value="Genomic_DNA"/>
</dbReference>
<gene>
    <name evidence="1" type="ORF">S03H2_18903</name>
</gene>
<sequence length="47" mass="5856">MTEEILSPKEKKELDRLWEKQYGKLEDWLKKKPRRINKKKEGGKKWQ</sequence>
<accession>X1F959</accession>
<dbReference type="AlphaFoldDB" id="X1F959"/>
<evidence type="ECO:0000313" key="1">
    <source>
        <dbReference type="EMBL" id="GAH42171.1"/>
    </source>
</evidence>
<reference evidence="1" key="1">
    <citation type="journal article" date="2014" name="Front. Microbiol.">
        <title>High frequency of phylogenetically diverse reductive dehalogenase-homologous genes in deep subseafloor sedimentary metagenomes.</title>
        <authorList>
            <person name="Kawai M."/>
            <person name="Futagami T."/>
            <person name="Toyoda A."/>
            <person name="Takaki Y."/>
            <person name="Nishi S."/>
            <person name="Hori S."/>
            <person name="Arai W."/>
            <person name="Tsubouchi T."/>
            <person name="Morono Y."/>
            <person name="Uchiyama I."/>
            <person name="Ito T."/>
            <person name="Fujiyama A."/>
            <person name="Inagaki F."/>
            <person name="Takami H."/>
        </authorList>
    </citation>
    <scope>NUCLEOTIDE SEQUENCE</scope>
    <source>
        <strain evidence="1">Expedition CK06-06</strain>
    </source>
</reference>
<proteinExistence type="predicted"/>
<name>X1F959_9ZZZZ</name>